<organism evidence="4 5">
    <name type="scientific">Chryseobacterium paridis</name>
    <dbReference type="NCBI Taxonomy" id="2800328"/>
    <lineage>
        <taxon>Bacteria</taxon>
        <taxon>Pseudomonadati</taxon>
        <taxon>Bacteroidota</taxon>
        <taxon>Flavobacteriia</taxon>
        <taxon>Flavobacteriales</taxon>
        <taxon>Weeksellaceae</taxon>
        <taxon>Chryseobacterium group</taxon>
        <taxon>Chryseobacterium</taxon>
    </lineage>
</organism>
<dbReference type="RefSeq" id="WP_200245915.1">
    <property type="nucleotide sequence ID" value="NZ_JAENHK010000010.1"/>
</dbReference>
<feature type="signal peptide" evidence="3">
    <location>
        <begin position="1"/>
        <end position="22"/>
    </location>
</feature>
<gene>
    <name evidence="4" type="ORF">JHL15_11700</name>
</gene>
<dbReference type="Proteomes" id="UP000628669">
    <property type="component" value="Unassembled WGS sequence"/>
</dbReference>
<keyword evidence="3" id="KW-0732">Signal</keyword>
<name>A0ABS1FVF5_9FLAO</name>
<dbReference type="InterPro" id="IPR011990">
    <property type="entry name" value="TPR-like_helical_dom_sf"/>
</dbReference>
<dbReference type="InterPro" id="IPR016032">
    <property type="entry name" value="Sig_transdc_resp-reg_C-effctor"/>
</dbReference>
<evidence type="ECO:0000256" key="1">
    <source>
        <dbReference type="SAM" id="Coils"/>
    </source>
</evidence>
<dbReference type="SUPFAM" id="SSF46894">
    <property type="entry name" value="C-terminal effector domain of the bipartite response regulators"/>
    <property type="match status" value="1"/>
</dbReference>
<evidence type="ECO:0000313" key="5">
    <source>
        <dbReference type="Proteomes" id="UP000628669"/>
    </source>
</evidence>
<keyword evidence="5" id="KW-1185">Reference proteome</keyword>
<reference evidence="5" key="1">
    <citation type="submission" date="2021-01" db="EMBL/GenBank/DDBJ databases">
        <title>Genome public.</title>
        <authorList>
            <person name="Liu C."/>
            <person name="Sun Q."/>
        </authorList>
    </citation>
    <scope>NUCLEOTIDE SEQUENCE [LARGE SCALE GENOMIC DNA]</scope>
    <source>
        <strain evidence="5">YIM B02567</strain>
    </source>
</reference>
<evidence type="ECO:0008006" key="6">
    <source>
        <dbReference type="Google" id="ProtNLM"/>
    </source>
</evidence>
<feature type="coiled-coil region" evidence="1">
    <location>
        <begin position="448"/>
        <end position="489"/>
    </location>
</feature>
<dbReference type="Gene3D" id="1.25.40.10">
    <property type="entry name" value="Tetratricopeptide repeat domain"/>
    <property type="match status" value="1"/>
</dbReference>
<evidence type="ECO:0000313" key="4">
    <source>
        <dbReference type="EMBL" id="MBK1896421.1"/>
    </source>
</evidence>
<protein>
    <recommendedName>
        <fullName evidence="6">Tetratricopeptide repeat protein</fullName>
    </recommendedName>
</protein>
<proteinExistence type="predicted"/>
<dbReference type="EMBL" id="JAENHK010000010">
    <property type="protein sequence ID" value="MBK1896421.1"/>
    <property type="molecule type" value="Genomic_DNA"/>
</dbReference>
<keyword evidence="2" id="KW-0812">Transmembrane</keyword>
<evidence type="ECO:0000256" key="3">
    <source>
        <dbReference type="SAM" id="SignalP"/>
    </source>
</evidence>
<comment type="caution">
    <text evidence="4">The sequence shown here is derived from an EMBL/GenBank/DDBJ whole genome shotgun (WGS) entry which is preliminary data.</text>
</comment>
<keyword evidence="2" id="KW-1133">Transmembrane helix</keyword>
<evidence type="ECO:0000256" key="2">
    <source>
        <dbReference type="SAM" id="Phobius"/>
    </source>
</evidence>
<sequence>MKSAFYKIFLCACLGISFSVFSQSTYADSLQSAINNPALQEKDKPFLLNQLADIYRINRNYPAAESKVRQSARIALKHKNYLEATKAYTLLTVIKANDQQIASLKKLSDSALIIAQKSKDPVAMASGYYAKVFLYKTLDDPEKKIKFCQLGLKELEKSPDPYISACFYYQLYAAYSTWDNVKQVNNYAHKAVQNAEKTKSYNLLSNAYAALSVAHEYNYKSSKEKKELDSVLFYLKKSEALHLKYPTRVSNYTYAITCVNIANVYLTYFPVNDKSAEKNAIYYAQTAGNVLKDNPNASEVKATSLGILSEYAKRDGNLSQTEKYLLEAYNLMKQDKAPYYYTLINITQSLTNFYRKQGNFEKALDFQSEVTEYSNKNFNQQQALNAQKLEIQFETEKKNNEVKILKEREESRKTQNYLYICIVIACVVGLLFMFRSYHFKLRLSLQREKQLQLEKQESEMQIKLEKEEQARLKAEQQLLETQQQQLQKEAMANVLQLEHKNRMLHSIKDKLADDSSLNMQKIMKEEMVLDNDFEGAKLQIQQVHPDFFNLINEKAHKKLTLLDMKLCAYLYLKMDTRQISQLMHIEPKSVRMSRYRVKQKLGLDKDEDLNLFLQNLVKIT</sequence>
<feature type="transmembrane region" description="Helical" evidence="2">
    <location>
        <begin position="417"/>
        <end position="437"/>
    </location>
</feature>
<feature type="chain" id="PRO_5045837673" description="Tetratricopeptide repeat protein" evidence="3">
    <location>
        <begin position="23"/>
        <end position="620"/>
    </location>
</feature>
<keyword evidence="1" id="KW-0175">Coiled coil</keyword>
<accession>A0ABS1FVF5</accession>
<keyword evidence="2" id="KW-0472">Membrane</keyword>